<protein>
    <recommendedName>
        <fullName evidence="3">Lipoprotein</fullName>
    </recommendedName>
</protein>
<gene>
    <name evidence="1" type="ORF">KHX87_02715</name>
</gene>
<dbReference type="EMBL" id="JAGZFP010000003">
    <property type="protein sequence ID" value="MBS5358009.1"/>
    <property type="molecule type" value="Genomic_DNA"/>
</dbReference>
<name>A0A943HMR4_STRPA</name>
<evidence type="ECO:0008006" key="3">
    <source>
        <dbReference type="Google" id="ProtNLM"/>
    </source>
</evidence>
<organism evidence="1 2">
    <name type="scientific">Streptococcus parasanguinis</name>
    <dbReference type="NCBI Taxonomy" id="1318"/>
    <lineage>
        <taxon>Bacteria</taxon>
        <taxon>Bacillati</taxon>
        <taxon>Bacillota</taxon>
        <taxon>Bacilli</taxon>
        <taxon>Lactobacillales</taxon>
        <taxon>Streptococcaceae</taxon>
        <taxon>Streptococcus</taxon>
    </lineage>
</organism>
<evidence type="ECO:0000313" key="2">
    <source>
        <dbReference type="Proteomes" id="UP000709219"/>
    </source>
</evidence>
<sequence length="141" mass="15973">MKRQEKMIFNFLALCVALLIITGCTVKSKEQMKQEKMNVSSSTKEDAETVTQKQVNFLKKHESEITNYIKSNDPEVVRFEYDWDSVKVGDSGAFTESGFDIRLKVYGANDKEINGYSFFIVPKPNVENPISIDSISGSNFP</sequence>
<dbReference type="AlphaFoldDB" id="A0A943HMR4"/>
<dbReference type="PROSITE" id="PS51257">
    <property type="entry name" value="PROKAR_LIPOPROTEIN"/>
    <property type="match status" value="1"/>
</dbReference>
<dbReference type="Proteomes" id="UP000709219">
    <property type="component" value="Unassembled WGS sequence"/>
</dbReference>
<proteinExistence type="predicted"/>
<accession>A0A943HMR4</accession>
<evidence type="ECO:0000313" key="1">
    <source>
        <dbReference type="EMBL" id="MBS5358009.1"/>
    </source>
</evidence>
<reference evidence="1" key="1">
    <citation type="submission" date="2021-02" db="EMBL/GenBank/DDBJ databases">
        <title>Infant gut strain persistence is associated with maternal origin, phylogeny, and functional potential including surface adhesion and iron acquisition.</title>
        <authorList>
            <person name="Lou Y.C."/>
        </authorList>
    </citation>
    <scope>NUCLEOTIDE SEQUENCE</scope>
    <source>
        <strain evidence="1">L3_098_011G1_dasL3_098_011G1_concoct_7</strain>
    </source>
</reference>
<comment type="caution">
    <text evidence="1">The sequence shown here is derived from an EMBL/GenBank/DDBJ whole genome shotgun (WGS) entry which is preliminary data.</text>
</comment>